<protein>
    <submittedName>
        <fullName evidence="3">Chemotaxis protein CheX</fullName>
    </submittedName>
</protein>
<reference evidence="3" key="1">
    <citation type="submission" date="2022-02" db="EMBL/GenBank/DDBJ databases">
        <title>Halalkalibacter sp. nov. isolated from Lonar Lake, India.</title>
        <authorList>
            <person name="Joshi A."/>
            <person name="Thite S."/>
            <person name="Lodha T."/>
        </authorList>
    </citation>
    <scope>NUCLEOTIDE SEQUENCE</scope>
    <source>
        <strain evidence="3">MEB205</strain>
    </source>
</reference>
<accession>A0A9X1ZZZ2</accession>
<sequence>MISLLDLENQYNLNLTQGVVTSMKHVVPLHVTNSFPQVTEQSILVDYGVFIELTGDIKGKLVLCGEIFVFSAIGQSMFGIPIEGEMLDSFIGELGNMIAGSFSTIIAEYGINTDITAPLVMKKSTVLTKFEKGMQVPITFEGAGEINVYLLID</sequence>
<dbReference type="SUPFAM" id="SSF103039">
    <property type="entry name" value="CheC-like"/>
    <property type="match status" value="1"/>
</dbReference>
<dbReference type="InterPro" id="IPR028051">
    <property type="entry name" value="CheX-like_dom"/>
</dbReference>
<dbReference type="InterPro" id="IPR038756">
    <property type="entry name" value="CheX-like"/>
</dbReference>
<keyword evidence="1" id="KW-0145">Chemotaxis</keyword>
<name>A0A9X1ZZZ2_9BACI</name>
<dbReference type="PANTHER" id="PTHR39452">
    <property type="entry name" value="CHEY-P PHOSPHATASE CHEX"/>
    <property type="match status" value="1"/>
</dbReference>
<evidence type="ECO:0000256" key="1">
    <source>
        <dbReference type="ARBA" id="ARBA00022500"/>
    </source>
</evidence>
<dbReference type="InterPro" id="IPR028976">
    <property type="entry name" value="CheC-like_sf"/>
</dbReference>
<feature type="domain" description="Chemotaxis phosphatase CheX-like" evidence="2">
    <location>
        <begin position="48"/>
        <end position="135"/>
    </location>
</feature>
<dbReference type="GO" id="GO:0006935">
    <property type="term" value="P:chemotaxis"/>
    <property type="evidence" value="ECO:0007669"/>
    <property type="project" value="UniProtKB-KW"/>
</dbReference>
<comment type="caution">
    <text evidence="3">The sequence shown here is derived from an EMBL/GenBank/DDBJ whole genome shotgun (WGS) entry which is preliminary data.</text>
</comment>
<evidence type="ECO:0000313" key="4">
    <source>
        <dbReference type="Proteomes" id="UP001139150"/>
    </source>
</evidence>
<dbReference type="EMBL" id="JAKRYL010000005">
    <property type="protein sequence ID" value="MCL7746707.1"/>
    <property type="molecule type" value="Genomic_DNA"/>
</dbReference>
<evidence type="ECO:0000259" key="2">
    <source>
        <dbReference type="Pfam" id="PF13690"/>
    </source>
</evidence>
<dbReference type="CDD" id="cd17906">
    <property type="entry name" value="CheX"/>
    <property type="match status" value="1"/>
</dbReference>
<evidence type="ECO:0000313" key="3">
    <source>
        <dbReference type="EMBL" id="MCL7746707.1"/>
    </source>
</evidence>
<dbReference type="Gene3D" id="3.40.1550.10">
    <property type="entry name" value="CheC-like"/>
    <property type="match status" value="1"/>
</dbReference>
<organism evidence="3 4">
    <name type="scientific">Halalkalibacter alkaliphilus</name>
    <dbReference type="NCBI Taxonomy" id="2917993"/>
    <lineage>
        <taxon>Bacteria</taxon>
        <taxon>Bacillati</taxon>
        <taxon>Bacillota</taxon>
        <taxon>Bacilli</taxon>
        <taxon>Bacillales</taxon>
        <taxon>Bacillaceae</taxon>
        <taxon>Halalkalibacter</taxon>
    </lineage>
</organism>
<gene>
    <name evidence="3" type="ORF">MF646_06180</name>
</gene>
<proteinExistence type="predicted"/>
<dbReference type="AlphaFoldDB" id="A0A9X1ZZZ2"/>
<dbReference type="RefSeq" id="WP_250095622.1">
    <property type="nucleotide sequence ID" value="NZ_JAKRYL010000005.1"/>
</dbReference>
<dbReference type="PANTHER" id="PTHR39452:SF1">
    <property type="entry name" value="CHEY-P PHOSPHATASE CHEX"/>
    <property type="match status" value="1"/>
</dbReference>
<dbReference type="Proteomes" id="UP001139150">
    <property type="component" value="Unassembled WGS sequence"/>
</dbReference>
<dbReference type="Pfam" id="PF13690">
    <property type="entry name" value="CheX"/>
    <property type="match status" value="1"/>
</dbReference>
<keyword evidence="4" id="KW-1185">Reference proteome</keyword>